<gene>
    <name evidence="1" type="ORF">A3C59_00005</name>
</gene>
<protein>
    <submittedName>
        <fullName evidence="1">Uncharacterized protein</fullName>
    </submittedName>
</protein>
<proteinExistence type="predicted"/>
<dbReference type="Proteomes" id="UP000176902">
    <property type="component" value="Unassembled WGS sequence"/>
</dbReference>
<sequence length="119" mass="12967">MQAGSEGEPNPFKESFYRYHEFLKADPYNPTGLQEELRTLNTAMSTDPVYKGPKGLMVISFMADLGADVAERNGDPETARTLRDVMHTSSYFAEHSGNGLLISEASLIAVTASPILPGK</sequence>
<evidence type="ECO:0000313" key="1">
    <source>
        <dbReference type="EMBL" id="OGE33611.1"/>
    </source>
</evidence>
<comment type="caution">
    <text evidence="1">The sequence shown here is derived from an EMBL/GenBank/DDBJ whole genome shotgun (WGS) entry which is preliminary data.</text>
</comment>
<dbReference type="AlphaFoldDB" id="A0A1F5JYV8"/>
<organism evidence="1 2">
    <name type="scientific">Candidatus Daviesbacteria bacterium RIFCSPHIGHO2_02_FULL_36_13</name>
    <dbReference type="NCBI Taxonomy" id="1797768"/>
    <lineage>
        <taxon>Bacteria</taxon>
        <taxon>Candidatus Daviesiibacteriota</taxon>
    </lineage>
</organism>
<dbReference type="EMBL" id="MFCV01000008">
    <property type="protein sequence ID" value="OGE33611.1"/>
    <property type="molecule type" value="Genomic_DNA"/>
</dbReference>
<accession>A0A1F5JYV8</accession>
<reference evidence="1 2" key="1">
    <citation type="journal article" date="2016" name="Nat. Commun.">
        <title>Thousands of microbial genomes shed light on interconnected biogeochemical processes in an aquifer system.</title>
        <authorList>
            <person name="Anantharaman K."/>
            <person name="Brown C.T."/>
            <person name="Hug L.A."/>
            <person name="Sharon I."/>
            <person name="Castelle C.J."/>
            <person name="Probst A.J."/>
            <person name="Thomas B.C."/>
            <person name="Singh A."/>
            <person name="Wilkins M.J."/>
            <person name="Karaoz U."/>
            <person name="Brodie E.L."/>
            <person name="Williams K.H."/>
            <person name="Hubbard S.S."/>
            <person name="Banfield J.F."/>
        </authorList>
    </citation>
    <scope>NUCLEOTIDE SEQUENCE [LARGE SCALE GENOMIC DNA]</scope>
</reference>
<evidence type="ECO:0000313" key="2">
    <source>
        <dbReference type="Proteomes" id="UP000176902"/>
    </source>
</evidence>
<name>A0A1F5JYV8_9BACT</name>
<dbReference type="STRING" id="1797768.A3C59_00005"/>